<evidence type="ECO:0000313" key="3">
    <source>
        <dbReference type="Proteomes" id="UP001169006"/>
    </source>
</evidence>
<dbReference type="Proteomes" id="UP001169006">
    <property type="component" value="Unassembled WGS sequence"/>
</dbReference>
<organism evidence="2 3">
    <name type="scientific">Rhizobium oryzicola</name>
    <dbReference type="NCBI Taxonomy" id="1232668"/>
    <lineage>
        <taxon>Bacteria</taxon>
        <taxon>Pseudomonadati</taxon>
        <taxon>Pseudomonadota</taxon>
        <taxon>Alphaproteobacteria</taxon>
        <taxon>Hyphomicrobiales</taxon>
        <taxon>Rhizobiaceae</taxon>
        <taxon>Rhizobium/Agrobacterium group</taxon>
        <taxon>Rhizobium</taxon>
    </lineage>
</organism>
<proteinExistence type="predicted"/>
<sequence length="82" mass="9097">MARYHFDIHNGDGPTSDAVGMELSSRAEVLAEAGKILSDIARDEIPGHDRISIVLKVRDERGVPIFISSLSFMAEWLDDMPQ</sequence>
<dbReference type="EMBL" id="JAUKWQ010000008">
    <property type="protein sequence ID" value="MDO1584405.1"/>
    <property type="molecule type" value="Genomic_DNA"/>
</dbReference>
<comment type="caution">
    <text evidence="2">The sequence shown here is derived from an EMBL/GenBank/DDBJ whole genome shotgun (WGS) entry which is preliminary data.</text>
</comment>
<dbReference type="InterPro" id="IPR054189">
    <property type="entry name" value="DUF6894"/>
</dbReference>
<evidence type="ECO:0000259" key="1">
    <source>
        <dbReference type="Pfam" id="PF21834"/>
    </source>
</evidence>
<accession>A0ABT8T1K0</accession>
<keyword evidence="3" id="KW-1185">Reference proteome</keyword>
<dbReference type="RefSeq" id="WP_302078643.1">
    <property type="nucleotide sequence ID" value="NZ_JAUKWQ010000008.1"/>
</dbReference>
<name>A0ABT8T1K0_9HYPH</name>
<reference evidence="2" key="1">
    <citation type="journal article" date="2015" name="Int. J. Syst. Evol. Microbiol.">
        <title>Rhizobium oryzicola sp. nov., potential plant-growth-promoting endophytic bacteria isolated from rice roots.</title>
        <authorList>
            <person name="Zhang X.X."/>
            <person name="Gao J.S."/>
            <person name="Cao Y.H."/>
            <person name="Sheirdil R.A."/>
            <person name="Wang X.C."/>
            <person name="Zhang L."/>
        </authorList>
    </citation>
    <scope>NUCLEOTIDE SEQUENCE</scope>
    <source>
        <strain evidence="2">05753</strain>
    </source>
</reference>
<feature type="domain" description="DUF6894" evidence="1">
    <location>
        <begin position="3"/>
        <end position="70"/>
    </location>
</feature>
<protein>
    <recommendedName>
        <fullName evidence="1">DUF6894 domain-containing protein</fullName>
    </recommendedName>
</protein>
<reference evidence="2" key="2">
    <citation type="submission" date="2023-07" db="EMBL/GenBank/DDBJ databases">
        <authorList>
            <person name="Sun H."/>
        </authorList>
    </citation>
    <scope>NUCLEOTIDE SEQUENCE</scope>
    <source>
        <strain evidence="2">05753</strain>
    </source>
</reference>
<dbReference type="Pfam" id="PF21834">
    <property type="entry name" value="DUF6894"/>
    <property type="match status" value="1"/>
</dbReference>
<evidence type="ECO:0000313" key="2">
    <source>
        <dbReference type="EMBL" id="MDO1584405.1"/>
    </source>
</evidence>
<gene>
    <name evidence="2" type="ORF">Q2T52_20145</name>
</gene>